<gene>
    <name evidence="2" type="ORF">NCTC10821_04983</name>
</gene>
<dbReference type="RefSeq" id="WP_115280362.1">
    <property type="nucleotide sequence ID" value="NZ_AP022600.1"/>
</dbReference>
<dbReference type="EMBL" id="UGQT01000001">
    <property type="protein sequence ID" value="STZ61429.1"/>
    <property type="molecule type" value="Genomic_DNA"/>
</dbReference>
<dbReference type="GO" id="GO:0016853">
    <property type="term" value="F:isomerase activity"/>
    <property type="evidence" value="ECO:0007669"/>
    <property type="project" value="UniProtKB-KW"/>
</dbReference>
<dbReference type="OrthoDB" id="3292744at2"/>
<dbReference type="SUPFAM" id="SSF109854">
    <property type="entry name" value="DinB/YfiT-like putative metalloenzymes"/>
    <property type="match status" value="1"/>
</dbReference>
<accession>A0A378TL03</accession>
<dbReference type="Pfam" id="PF11716">
    <property type="entry name" value="MDMPI_N"/>
    <property type="match status" value="1"/>
</dbReference>
<keyword evidence="2" id="KW-0413">Isomerase</keyword>
<name>A0A378TL03_9MYCO</name>
<evidence type="ECO:0000313" key="3">
    <source>
        <dbReference type="Proteomes" id="UP000254978"/>
    </source>
</evidence>
<dbReference type="GO" id="GO:0046872">
    <property type="term" value="F:metal ion binding"/>
    <property type="evidence" value="ECO:0007669"/>
    <property type="project" value="InterPro"/>
</dbReference>
<dbReference type="Proteomes" id="UP000254978">
    <property type="component" value="Unassembled WGS sequence"/>
</dbReference>
<dbReference type="InterPro" id="IPR034660">
    <property type="entry name" value="DinB/YfiT-like"/>
</dbReference>
<dbReference type="Gene3D" id="1.20.120.450">
    <property type="entry name" value="dinb family like domain"/>
    <property type="match status" value="1"/>
</dbReference>
<evidence type="ECO:0000313" key="2">
    <source>
        <dbReference type="EMBL" id="STZ61429.1"/>
    </source>
</evidence>
<sequence>MDVVTTYAHAARAFTDLVGRIPAGRLDGPGLGDWDLRALIGHTSRSLTTVITYLDTPAASVDIDGPVQYYRMVAEVASAEGTAAVLERGRVAGARLGDDPAHAVALLTQDALDKLAGRDDEVIAVLGGAGMRISGYLPTRVFELTVHGFDIAAAAGVPFTPAPDAVRESTLLAAEIAVALAHGPAVLLALTGRVALPDGFSVTA</sequence>
<dbReference type="AlphaFoldDB" id="A0A378TL03"/>
<keyword evidence="2" id="KW-0670">Pyruvate</keyword>
<dbReference type="InterPro" id="IPR024344">
    <property type="entry name" value="MDMPI_metal-binding"/>
</dbReference>
<protein>
    <submittedName>
        <fullName evidence="2">Mycothiol maleylpyruvate isomerase N-terminal domain protein</fullName>
    </submittedName>
</protein>
<proteinExistence type="predicted"/>
<keyword evidence="3" id="KW-1185">Reference proteome</keyword>
<organism evidence="2 3">
    <name type="scientific">Mycolicibacterium tokaiense</name>
    <dbReference type="NCBI Taxonomy" id="39695"/>
    <lineage>
        <taxon>Bacteria</taxon>
        <taxon>Bacillati</taxon>
        <taxon>Actinomycetota</taxon>
        <taxon>Actinomycetes</taxon>
        <taxon>Mycobacteriales</taxon>
        <taxon>Mycobacteriaceae</taxon>
        <taxon>Mycolicibacterium</taxon>
    </lineage>
</organism>
<reference evidence="2 3" key="1">
    <citation type="submission" date="2018-06" db="EMBL/GenBank/DDBJ databases">
        <authorList>
            <consortium name="Pathogen Informatics"/>
            <person name="Doyle S."/>
        </authorList>
    </citation>
    <scope>NUCLEOTIDE SEQUENCE [LARGE SCALE GENOMIC DNA]</scope>
    <source>
        <strain evidence="2 3">NCTC10821</strain>
    </source>
</reference>
<feature type="domain" description="Mycothiol-dependent maleylpyruvate isomerase metal-binding" evidence="1">
    <location>
        <begin position="8"/>
        <end position="152"/>
    </location>
</feature>
<evidence type="ECO:0000259" key="1">
    <source>
        <dbReference type="Pfam" id="PF11716"/>
    </source>
</evidence>